<evidence type="ECO:0000313" key="14">
    <source>
        <dbReference type="Proteomes" id="UP001156691"/>
    </source>
</evidence>
<gene>
    <name evidence="11 13" type="primary">nadD</name>
    <name evidence="13" type="ORF">GCM10010862_15840</name>
</gene>
<evidence type="ECO:0000256" key="8">
    <source>
        <dbReference type="ARBA" id="ARBA00022840"/>
    </source>
</evidence>
<dbReference type="GO" id="GO:0016779">
    <property type="term" value="F:nucleotidyltransferase activity"/>
    <property type="evidence" value="ECO:0007669"/>
    <property type="project" value="UniProtKB-KW"/>
</dbReference>
<dbReference type="NCBIfam" id="TIGR00125">
    <property type="entry name" value="cyt_tran_rel"/>
    <property type="match status" value="1"/>
</dbReference>
<evidence type="ECO:0000256" key="11">
    <source>
        <dbReference type="HAMAP-Rule" id="MF_00244"/>
    </source>
</evidence>
<comment type="similarity">
    <text evidence="3 11">Belongs to the NadD family.</text>
</comment>
<comment type="caution">
    <text evidence="13">The sequence shown here is derived from an EMBL/GenBank/DDBJ whole genome shotgun (WGS) entry which is preliminary data.</text>
</comment>
<name>A0ABQ5W3T8_9HYPH</name>
<dbReference type="InterPro" id="IPR014729">
    <property type="entry name" value="Rossmann-like_a/b/a_fold"/>
</dbReference>
<dbReference type="RefSeq" id="WP_284339761.1">
    <property type="nucleotide sequence ID" value="NZ_BSNS01000007.1"/>
</dbReference>
<evidence type="ECO:0000256" key="9">
    <source>
        <dbReference type="ARBA" id="ARBA00023027"/>
    </source>
</evidence>
<evidence type="ECO:0000313" key="13">
    <source>
        <dbReference type="EMBL" id="GLQ54325.1"/>
    </source>
</evidence>
<dbReference type="Pfam" id="PF01467">
    <property type="entry name" value="CTP_transf_like"/>
    <property type="match status" value="1"/>
</dbReference>
<keyword evidence="6 11" id="KW-0548">Nucleotidyltransferase</keyword>
<evidence type="ECO:0000256" key="4">
    <source>
        <dbReference type="ARBA" id="ARBA00022642"/>
    </source>
</evidence>
<dbReference type="InterPro" id="IPR004821">
    <property type="entry name" value="Cyt_trans-like"/>
</dbReference>
<keyword evidence="4 11" id="KW-0662">Pyridine nucleotide biosynthesis</keyword>
<dbReference type="CDD" id="cd02165">
    <property type="entry name" value="NMNAT"/>
    <property type="match status" value="1"/>
</dbReference>
<accession>A0ABQ5W3T8</accession>
<evidence type="ECO:0000256" key="7">
    <source>
        <dbReference type="ARBA" id="ARBA00022741"/>
    </source>
</evidence>
<dbReference type="NCBIfam" id="TIGR00482">
    <property type="entry name" value="nicotinate (nicotinamide) nucleotide adenylyltransferase"/>
    <property type="match status" value="1"/>
</dbReference>
<dbReference type="SUPFAM" id="SSF52374">
    <property type="entry name" value="Nucleotidylyl transferase"/>
    <property type="match status" value="1"/>
</dbReference>
<keyword evidence="9 11" id="KW-0520">NAD</keyword>
<dbReference type="PANTHER" id="PTHR39321">
    <property type="entry name" value="NICOTINATE-NUCLEOTIDE ADENYLYLTRANSFERASE-RELATED"/>
    <property type="match status" value="1"/>
</dbReference>
<proteinExistence type="inferred from homology"/>
<evidence type="ECO:0000256" key="1">
    <source>
        <dbReference type="ARBA" id="ARBA00002324"/>
    </source>
</evidence>
<keyword evidence="8 11" id="KW-0067">ATP-binding</keyword>
<dbReference type="HAMAP" id="MF_00244">
    <property type="entry name" value="NaMN_adenylyltr"/>
    <property type="match status" value="1"/>
</dbReference>
<dbReference type="Gene3D" id="3.40.50.620">
    <property type="entry name" value="HUPs"/>
    <property type="match status" value="1"/>
</dbReference>
<keyword evidence="7 11" id="KW-0547">Nucleotide-binding</keyword>
<evidence type="ECO:0000256" key="10">
    <source>
        <dbReference type="ARBA" id="ARBA00048721"/>
    </source>
</evidence>
<dbReference type="PANTHER" id="PTHR39321:SF3">
    <property type="entry name" value="PHOSPHOPANTETHEINE ADENYLYLTRANSFERASE"/>
    <property type="match status" value="1"/>
</dbReference>
<sequence length="214" mass="23575">MTQRISPRHIPGITELPPSARGMRIGLFGGSFNPVHEGHKLVAEQALRRLALDAVWVLVTPGNPLKDKTDLAPLAERVEGARALMGGPSIRVTGFEAAKGFGYSYEIIRYLKQSLADRKFVWIMGADNMVGFHRWERWRDIARLLPMAIYVRPGSSRLAPSSKAATTLARYRVDETDAPTLADRVPPAWVYLHGLVSPLSSTAIRAHAKANGTK</sequence>
<dbReference type="EC" id="2.7.7.18" evidence="11"/>
<dbReference type="NCBIfam" id="NF000845">
    <property type="entry name" value="PRK00071.2-4"/>
    <property type="match status" value="1"/>
</dbReference>
<evidence type="ECO:0000256" key="2">
    <source>
        <dbReference type="ARBA" id="ARBA00005019"/>
    </source>
</evidence>
<organism evidence="13 14">
    <name type="scientific">Devosia nitrariae</name>
    <dbReference type="NCBI Taxonomy" id="2071872"/>
    <lineage>
        <taxon>Bacteria</taxon>
        <taxon>Pseudomonadati</taxon>
        <taxon>Pseudomonadota</taxon>
        <taxon>Alphaproteobacteria</taxon>
        <taxon>Hyphomicrobiales</taxon>
        <taxon>Devosiaceae</taxon>
        <taxon>Devosia</taxon>
    </lineage>
</organism>
<feature type="domain" description="Cytidyltransferase-like" evidence="12">
    <location>
        <begin position="27"/>
        <end position="206"/>
    </location>
</feature>
<evidence type="ECO:0000256" key="3">
    <source>
        <dbReference type="ARBA" id="ARBA00009014"/>
    </source>
</evidence>
<dbReference type="InterPro" id="IPR005248">
    <property type="entry name" value="NadD/NMNAT"/>
</dbReference>
<comment type="function">
    <text evidence="1 11">Catalyzes the reversible adenylation of nicotinate mononucleotide (NaMN) to nicotinic acid adenine dinucleotide (NaAD).</text>
</comment>
<protein>
    <recommendedName>
        <fullName evidence="11">Probable nicotinate-nucleotide adenylyltransferase</fullName>
        <ecNumber evidence="11">2.7.7.18</ecNumber>
    </recommendedName>
    <alternativeName>
        <fullName evidence="11">Deamido-NAD(+) diphosphorylase</fullName>
    </alternativeName>
    <alternativeName>
        <fullName evidence="11">Deamido-NAD(+) pyrophosphorylase</fullName>
    </alternativeName>
    <alternativeName>
        <fullName evidence="11">Nicotinate mononucleotide adenylyltransferase</fullName>
        <shortName evidence="11">NaMN adenylyltransferase</shortName>
    </alternativeName>
</protein>
<dbReference type="EMBL" id="BSNS01000007">
    <property type="protein sequence ID" value="GLQ54325.1"/>
    <property type="molecule type" value="Genomic_DNA"/>
</dbReference>
<evidence type="ECO:0000256" key="6">
    <source>
        <dbReference type="ARBA" id="ARBA00022695"/>
    </source>
</evidence>
<evidence type="ECO:0000256" key="5">
    <source>
        <dbReference type="ARBA" id="ARBA00022679"/>
    </source>
</evidence>
<comment type="catalytic activity">
    <reaction evidence="10 11">
        <text>nicotinate beta-D-ribonucleotide + ATP + H(+) = deamido-NAD(+) + diphosphate</text>
        <dbReference type="Rhea" id="RHEA:22860"/>
        <dbReference type="ChEBI" id="CHEBI:15378"/>
        <dbReference type="ChEBI" id="CHEBI:30616"/>
        <dbReference type="ChEBI" id="CHEBI:33019"/>
        <dbReference type="ChEBI" id="CHEBI:57502"/>
        <dbReference type="ChEBI" id="CHEBI:58437"/>
        <dbReference type="EC" id="2.7.7.18"/>
    </reaction>
</comment>
<keyword evidence="14" id="KW-1185">Reference proteome</keyword>
<dbReference type="Proteomes" id="UP001156691">
    <property type="component" value="Unassembled WGS sequence"/>
</dbReference>
<evidence type="ECO:0000259" key="12">
    <source>
        <dbReference type="Pfam" id="PF01467"/>
    </source>
</evidence>
<keyword evidence="5 11" id="KW-0808">Transferase</keyword>
<reference evidence="14" key="1">
    <citation type="journal article" date="2019" name="Int. J. Syst. Evol. Microbiol.">
        <title>The Global Catalogue of Microorganisms (GCM) 10K type strain sequencing project: providing services to taxonomists for standard genome sequencing and annotation.</title>
        <authorList>
            <consortium name="The Broad Institute Genomics Platform"/>
            <consortium name="The Broad Institute Genome Sequencing Center for Infectious Disease"/>
            <person name="Wu L."/>
            <person name="Ma J."/>
        </authorList>
    </citation>
    <scope>NUCLEOTIDE SEQUENCE [LARGE SCALE GENOMIC DNA]</scope>
    <source>
        <strain evidence="14">NBRC 112416</strain>
    </source>
</reference>
<comment type="pathway">
    <text evidence="2 11">Cofactor biosynthesis; NAD(+) biosynthesis; deamido-NAD(+) from nicotinate D-ribonucleotide: step 1/1.</text>
</comment>